<dbReference type="InterPro" id="IPR001667">
    <property type="entry name" value="DDH_dom"/>
</dbReference>
<dbReference type="Gene3D" id="3.90.1640.10">
    <property type="entry name" value="inorganic pyrophosphatase (n-terminal core)"/>
    <property type="match status" value="1"/>
</dbReference>
<feature type="domain" description="DHHA1" evidence="2">
    <location>
        <begin position="221"/>
        <end position="303"/>
    </location>
</feature>
<accession>A0A066UTE1</accession>
<dbReference type="STRING" id="212667.VFDL14_21205"/>
<dbReference type="AlphaFoldDB" id="A0A066UTE1"/>
<evidence type="ECO:0000313" key="3">
    <source>
        <dbReference type="EMBL" id="KDN27409.1"/>
    </source>
</evidence>
<gene>
    <name evidence="3" type="ORF">VFDL14_21205</name>
</gene>
<dbReference type="EMBL" id="JFFR01000027">
    <property type="protein sequence ID" value="KDN27409.1"/>
    <property type="molecule type" value="Genomic_DNA"/>
</dbReference>
<dbReference type="PANTHER" id="PTHR47618">
    <property type="entry name" value="BIFUNCTIONAL OLIGORIBONUCLEASE AND PAP PHOSPHATASE NRNA"/>
    <property type="match status" value="1"/>
</dbReference>
<reference evidence="3 4" key="1">
    <citation type="submission" date="2014-02" db="EMBL/GenBank/DDBJ databases">
        <title>Vibrio fortis Dalian14 Genome Sequencing.</title>
        <authorList>
            <person name="Wang Y."/>
            <person name="Song L."/>
            <person name="Liu G."/>
            <person name="Ding J."/>
        </authorList>
    </citation>
    <scope>NUCLEOTIDE SEQUENCE [LARGE SCALE GENOMIC DNA]</scope>
    <source>
        <strain evidence="3 4">Dalian14</strain>
    </source>
</reference>
<protein>
    <submittedName>
        <fullName evidence="3">Phosphoesterase</fullName>
    </submittedName>
</protein>
<evidence type="ECO:0000313" key="4">
    <source>
        <dbReference type="Proteomes" id="UP000027219"/>
    </source>
</evidence>
<dbReference type="RefSeq" id="WP_032552767.1">
    <property type="nucleotide sequence ID" value="NZ_JBEEAX010000004.1"/>
</dbReference>
<evidence type="ECO:0000259" key="1">
    <source>
        <dbReference type="Pfam" id="PF01368"/>
    </source>
</evidence>
<evidence type="ECO:0000259" key="2">
    <source>
        <dbReference type="Pfam" id="PF02272"/>
    </source>
</evidence>
<dbReference type="GO" id="GO:0003676">
    <property type="term" value="F:nucleic acid binding"/>
    <property type="evidence" value="ECO:0007669"/>
    <property type="project" value="InterPro"/>
</dbReference>
<keyword evidence="4" id="KW-1185">Reference proteome</keyword>
<comment type="caution">
    <text evidence="3">The sequence shown here is derived from an EMBL/GenBank/DDBJ whole genome shotgun (WGS) entry which is preliminary data.</text>
</comment>
<name>A0A066UTE1_9VIBR</name>
<dbReference type="InterPro" id="IPR038763">
    <property type="entry name" value="DHH_sf"/>
</dbReference>
<dbReference type="InterPro" id="IPR051319">
    <property type="entry name" value="Oligoribo/pAp-PDE_c-di-AMP_PDE"/>
</dbReference>
<dbReference type="Proteomes" id="UP000027219">
    <property type="component" value="Unassembled WGS sequence"/>
</dbReference>
<feature type="domain" description="DDH" evidence="1">
    <location>
        <begin position="18"/>
        <end position="159"/>
    </location>
</feature>
<dbReference type="OrthoDB" id="5896813at2"/>
<dbReference type="InterPro" id="IPR003156">
    <property type="entry name" value="DHHA1_dom"/>
</dbReference>
<organism evidence="3 4">
    <name type="scientific">Vibrio fortis</name>
    <dbReference type="NCBI Taxonomy" id="212667"/>
    <lineage>
        <taxon>Bacteria</taxon>
        <taxon>Pseudomonadati</taxon>
        <taxon>Pseudomonadota</taxon>
        <taxon>Gammaproteobacteria</taxon>
        <taxon>Vibrionales</taxon>
        <taxon>Vibrionaceae</taxon>
        <taxon>Vibrio</taxon>
    </lineage>
</organism>
<dbReference type="Pfam" id="PF01368">
    <property type="entry name" value="DHH"/>
    <property type="match status" value="1"/>
</dbReference>
<proteinExistence type="predicted"/>
<dbReference type="Pfam" id="PF02272">
    <property type="entry name" value="DHHA1"/>
    <property type="match status" value="1"/>
</dbReference>
<dbReference type="Gene3D" id="3.10.310.30">
    <property type="match status" value="1"/>
</dbReference>
<dbReference type="SUPFAM" id="SSF64182">
    <property type="entry name" value="DHH phosphoesterases"/>
    <property type="match status" value="1"/>
</dbReference>
<sequence length="324" mass="36346">MDLKKFDQFLELLDTDERVIIQAHDFPDHDAIASAFAMAYLLSQKGFKPFLSYQGFIDRVSLHNLIGWLDIPIVKSHQLDLKPSDKIIVIDGCIGEENVTDLPGLEVAVIDHHDVKVPSYVWYSDVRTDYGSTATIMVEYFNYYKMPIPKKIATALLVGLTFDTGSFTKSIGEADIKALFQLQRRADMVTVNGICRNQIEYQELEYFDSMLASMKRDKNSAFATLPEGCPENMLGVLGDFLLTVDEIDVVVLSARSYQRTYVSLRSECQDNDVAEVVRAALNDNGIGFGGGHPHMAGGVINRRFNIPDELAYLYNLIRPSLNLA</sequence>
<dbReference type="PANTHER" id="PTHR47618:SF1">
    <property type="entry name" value="BIFUNCTIONAL OLIGORIBONUCLEASE AND PAP PHOSPHATASE NRNA"/>
    <property type="match status" value="1"/>
</dbReference>